<accession>A0A1H3WCM9</accession>
<dbReference type="SMART" id="SM00155">
    <property type="entry name" value="PLDc"/>
    <property type="match status" value="2"/>
</dbReference>
<proteinExistence type="predicted"/>
<dbReference type="Gene3D" id="3.30.870.10">
    <property type="entry name" value="Endonuclease Chain A"/>
    <property type="match status" value="2"/>
</dbReference>
<dbReference type="PROSITE" id="PS51257">
    <property type="entry name" value="PROKAR_LIPOPROTEIN"/>
    <property type="match status" value="1"/>
</dbReference>
<name>A0A1H3WCM9_9GAMM</name>
<feature type="chain" id="PRO_5011690876" evidence="1">
    <location>
        <begin position="20"/>
        <end position="521"/>
    </location>
</feature>
<gene>
    <name evidence="3" type="ORF">SAMN05216562_0724</name>
</gene>
<dbReference type="Proteomes" id="UP000198658">
    <property type="component" value="Unassembled WGS sequence"/>
</dbReference>
<evidence type="ECO:0000313" key="4">
    <source>
        <dbReference type="Proteomes" id="UP000198658"/>
    </source>
</evidence>
<protein>
    <submittedName>
        <fullName evidence="3">Putative cardiolipin synthase</fullName>
    </submittedName>
</protein>
<dbReference type="CDD" id="cd09113">
    <property type="entry name" value="PLDc_ymdC_like_2"/>
    <property type="match status" value="1"/>
</dbReference>
<dbReference type="SUPFAM" id="SSF56024">
    <property type="entry name" value="Phospholipase D/nuclease"/>
    <property type="match status" value="2"/>
</dbReference>
<dbReference type="InterPro" id="IPR001736">
    <property type="entry name" value="PLipase_D/transphosphatidylase"/>
</dbReference>
<dbReference type="Pfam" id="PF13091">
    <property type="entry name" value="PLDc_2"/>
    <property type="match status" value="2"/>
</dbReference>
<evidence type="ECO:0000313" key="3">
    <source>
        <dbReference type="EMBL" id="SDZ84581.1"/>
    </source>
</evidence>
<dbReference type="STRING" id="658218.SAMN05216562_0724"/>
<evidence type="ECO:0000256" key="1">
    <source>
        <dbReference type="SAM" id="SignalP"/>
    </source>
</evidence>
<dbReference type="AlphaFoldDB" id="A0A1H3WCM9"/>
<dbReference type="GO" id="GO:0030572">
    <property type="term" value="F:phosphatidyltransferase activity"/>
    <property type="evidence" value="ECO:0007669"/>
    <property type="project" value="UniProtKB-ARBA"/>
</dbReference>
<dbReference type="InterPro" id="IPR025202">
    <property type="entry name" value="PLD-like_dom"/>
</dbReference>
<dbReference type="PANTHER" id="PTHR21248:SF12">
    <property type="entry name" value="CARDIOLIPIN SYNTHASE C"/>
    <property type="match status" value="1"/>
</dbReference>
<dbReference type="EMBL" id="FNQO01000001">
    <property type="protein sequence ID" value="SDZ84581.1"/>
    <property type="molecule type" value="Genomic_DNA"/>
</dbReference>
<sequence length="521" mass="58454">MPMPLPRALTAVICTLALAACDSPMNQTAKERSESSALPPATETRLATSIGNEAGQHTGDQSGFHLIHEGPQALVARAVLIDETSVSVDLQYYIFSDDTSGRILTDKLLQAADRGVRVRLLVDDLGTRLNNPWVTPLDNHPNIEVRVFNPVEGQSRIRRGLEQLLNLGRINHRMHNKLLIADGIAMITGGRNISDGYFTSADVEFLDVDTIAIGAILPEAAKTFDEYWNHQVSVPASELVLENEDAHTLTELRDRLQQRLHEEEASEFFQAVKDSSLAQDLAQGKVSFEWGKATLLADPPDKAAEPDRIPITEYPGYQLEQIVRKLQQRLQISNAYVIPGEPGMNLFTELEKRGVQVDVLTNGLSSTDTAAAHGGYSRYRKPLLRAGVRLWELRPAAEREHRMHWFKDKSRATLHAKTFVMDSDRGFVGSINLDSRSIILNTEIGVLIENREINRQLQELFQTWTAPDSAWRLELDSEGDIRWRRTDDDGEEIVKDKDPNSTLWQRFLTGILAYLPIESQI</sequence>
<feature type="domain" description="PLD phosphodiesterase" evidence="2">
    <location>
        <begin position="410"/>
        <end position="437"/>
    </location>
</feature>
<feature type="domain" description="PLD phosphodiesterase" evidence="2">
    <location>
        <begin position="170"/>
        <end position="197"/>
    </location>
</feature>
<reference evidence="4" key="1">
    <citation type="submission" date="2016-10" db="EMBL/GenBank/DDBJ databases">
        <authorList>
            <person name="Varghese N."/>
            <person name="Submissions S."/>
        </authorList>
    </citation>
    <scope>NUCLEOTIDE SEQUENCE [LARGE SCALE GENOMIC DNA]</scope>
    <source>
        <strain evidence="4">CGMCC 1.10657</strain>
    </source>
</reference>
<dbReference type="CDD" id="cd09111">
    <property type="entry name" value="PLDc_ymdC_like_1"/>
    <property type="match status" value="1"/>
</dbReference>
<evidence type="ECO:0000259" key="2">
    <source>
        <dbReference type="PROSITE" id="PS50035"/>
    </source>
</evidence>
<keyword evidence="4" id="KW-1185">Reference proteome</keyword>
<dbReference type="PANTHER" id="PTHR21248">
    <property type="entry name" value="CARDIOLIPIN SYNTHASE"/>
    <property type="match status" value="1"/>
</dbReference>
<dbReference type="GO" id="GO:0032049">
    <property type="term" value="P:cardiolipin biosynthetic process"/>
    <property type="evidence" value="ECO:0007669"/>
    <property type="project" value="UniProtKB-ARBA"/>
</dbReference>
<feature type="signal peptide" evidence="1">
    <location>
        <begin position="1"/>
        <end position="19"/>
    </location>
</feature>
<dbReference type="PROSITE" id="PS50035">
    <property type="entry name" value="PLD"/>
    <property type="match status" value="2"/>
</dbReference>
<keyword evidence="1" id="KW-0732">Signal</keyword>
<organism evidence="3 4">
    <name type="scientific">Microbulbifer marinus</name>
    <dbReference type="NCBI Taxonomy" id="658218"/>
    <lineage>
        <taxon>Bacteria</taxon>
        <taxon>Pseudomonadati</taxon>
        <taxon>Pseudomonadota</taxon>
        <taxon>Gammaproteobacteria</taxon>
        <taxon>Cellvibrionales</taxon>
        <taxon>Microbulbiferaceae</taxon>
        <taxon>Microbulbifer</taxon>
    </lineage>
</organism>